<evidence type="ECO:0000256" key="4">
    <source>
        <dbReference type="ARBA" id="ARBA00022989"/>
    </source>
</evidence>
<evidence type="ECO:0000256" key="5">
    <source>
        <dbReference type="ARBA" id="ARBA00023136"/>
    </source>
</evidence>
<evidence type="ECO:0000256" key="1">
    <source>
        <dbReference type="ARBA" id="ARBA00004651"/>
    </source>
</evidence>
<dbReference type="InterPro" id="IPR025857">
    <property type="entry name" value="MacB_PCD"/>
</dbReference>
<keyword evidence="10" id="KW-1185">Reference proteome</keyword>
<feature type="domain" description="ABC3 transporter permease C-terminal" evidence="7">
    <location>
        <begin position="260"/>
        <end position="373"/>
    </location>
</feature>
<feature type="transmembrane region" description="Helical" evidence="6">
    <location>
        <begin position="354"/>
        <end position="371"/>
    </location>
</feature>
<dbReference type="PANTHER" id="PTHR30287:SF1">
    <property type="entry name" value="INNER MEMBRANE PROTEIN"/>
    <property type="match status" value="1"/>
</dbReference>
<reference evidence="9 10" key="1">
    <citation type="submission" date="2020-03" db="EMBL/GenBank/DDBJ databases">
        <title>Complete genome sequence of Monaibacterium sp. ALG8 with diverse plasmids.</title>
        <authorList>
            <person name="Sun C."/>
        </authorList>
    </citation>
    <scope>NUCLEOTIDE SEQUENCE [LARGE SCALE GENOMIC DNA]</scope>
    <source>
        <strain evidence="9 10">ALG8</strain>
    </source>
</reference>
<dbReference type="Proteomes" id="UP000500791">
    <property type="component" value="Chromosome"/>
</dbReference>
<dbReference type="PANTHER" id="PTHR30287">
    <property type="entry name" value="MEMBRANE COMPONENT OF PREDICTED ABC SUPERFAMILY METABOLITE UPTAKE TRANSPORTER"/>
    <property type="match status" value="1"/>
</dbReference>
<feature type="domain" description="MacB-like periplasmic core" evidence="8">
    <location>
        <begin position="23"/>
        <end position="226"/>
    </location>
</feature>
<evidence type="ECO:0000259" key="8">
    <source>
        <dbReference type="Pfam" id="PF12704"/>
    </source>
</evidence>
<evidence type="ECO:0000313" key="10">
    <source>
        <dbReference type="Proteomes" id="UP000500791"/>
    </source>
</evidence>
<evidence type="ECO:0000256" key="6">
    <source>
        <dbReference type="SAM" id="Phobius"/>
    </source>
</evidence>
<name>A0A6G7VLZ7_9RHOB</name>
<dbReference type="InterPro" id="IPR038766">
    <property type="entry name" value="Membrane_comp_ABC_pdt"/>
</dbReference>
<keyword evidence="3 6" id="KW-0812">Transmembrane</keyword>
<dbReference type="KEGG" id="mon:G8E03_08600"/>
<gene>
    <name evidence="9" type="ORF">G8E03_08600</name>
</gene>
<feature type="transmembrane region" description="Helical" evidence="6">
    <location>
        <begin position="392"/>
        <end position="415"/>
    </location>
</feature>
<dbReference type="RefSeq" id="WP_166190686.1">
    <property type="nucleotide sequence ID" value="NZ_CP049811.1"/>
</dbReference>
<organism evidence="9 10">
    <name type="scientific">Pontivivens nitratireducens</name>
    <dbReference type="NCBI Taxonomy" id="2758038"/>
    <lineage>
        <taxon>Bacteria</taxon>
        <taxon>Pseudomonadati</taxon>
        <taxon>Pseudomonadota</taxon>
        <taxon>Alphaproteobacteria</taxon>
        <taxon>Rhodobacterales</taxon>
        <taxon>Paracoccaceae</taxon>
        <taxon>Pontivivens</taxon>
    </lineage>
</organism>
<keyword evidence="2" id="KW-1003">Cell membrane</keyword>
<dbReference type="GO" id="GO:0005886">
    <property type="term" value="C:plasma membrane"/>
    <property type="evidence" value="ECO:0007669"/>
    <property type="project" value="UniProtKB-SubCell"/>
</dbReference>
<dbReference type="Pfam" id="PF02687">
    <property type="entry name" value="FtsX"/>
    <property type="match status" value="2"/>
</dbReference>
<protein>
    <submittedName>
        <fullName evidence="9">Drug:proton antiporter</fullName>
    </submittedName>
</protein>
<proteinExistence type="predicted"/>
<feature type="transmembrane region" description="Helical" evidence="6">
    <location>
        <begin position="301"/>
        <end position="334"/>
    </location>
</feature>
<dbReference type="Pfam" id="PF12704">
    <property type="entry name" value="MacB_PCD"/>
    <property type="match status" value="1"/>
</dbReference>
<evidence type="ECO:0000259" key="7">
    <source>
        <dbReference type="Pfam" id="PF02687"/>
    </source>
</evidence>
<feature type="domain" description="ABC3 transporter permease C-terminal" evidence="7">
    <location>
        <begin position="718"/>
        <end position="823"/>
    </location>
</feature>
<feature type="transmembrane region" description="Helical" evidence="6">
    <location>
        <begin position="20"/>
        <end position="39"/>
    </location>
</feature>
<dbReference type="EMBL" id="CP049811">
    <property type="protein sequence ID" value="QIK40817.1"/>
    <property type="molecule type" value="Genomic_DNA"/>
</dbReference>
<feature type="transmembrane region" description="Helical" evidence="6">
    <location>
        <begin position="756"/>
        <end position="787"/>
    </location>
</feature>
<sequence length="837" mass="87257">MSAAWRIARRELRGGLRGFYIFLICLALGVAAIAAVGSVRAGIEAGLAREGAAILGGDAQAEFTYRFATEEERSWLESVAEEVSETVDFRSMAVAGNERGLTQVRGVDELYPLYGEVVLDPPMDIASALERRALPGGVMQPVLAARLGLRVGDTFTLGTQQFELRALLQQEPDSAGAGFGLGPRTLVTLEGLQGSGLITAGTLYDTQYRLRLPAGTDLEALENAAETRFAESGLRWQDSRNGAPGIARFVDRLGAFLVLVGLSGLAVGGLGVSAAVRSYLEGKLDTIATLKTLGATGRVIFTVYFIQVGILSLIGVGLGLLLGALLPLALGPVIEAQLPVPAVFTLYPGPLVEAAIYGLLTAAIFVIWPLARAQDIRAAGLFRDIAGGGMSLPRWPFLLVIAALSAVLIALAILFSGAWTLSLGAAGGILAALAILAIMAGLVRISARRLARSRVVRGRPALRLALGAVGGPGGETASVILSLGLGLTVLATVGQIEMNTRKAISQDLPEVAPAYFFLDIQNDQLPDFLEIAHAQDGVGRIDTAPMLRGIVTRINGQTARDVAGDHWILRGDRGVTYAASQPDSAELTQGTWWPDDYSGPPLVSFAAEEGAELGLSLGDKLTVNVLGRDIEVEIANFRVVEFGDMGINFVMILNEAALAGAPHTHIATLYAEEAAEGPLLRTLSRAFPNVTAIGVRDAITRVSEALGGLAAATSYGAAATLVTGFVVLIGAAAAGTRRRVFEAAVLKTVGATRGRILASFALRSAILGAMAGLVAILGGALAGWAVMTFVMEADYSFQAISALTIVSGGAVASLLAGLAFAWAPLAARPARVLRSRD</sequence>
<feature type="transmembrane region" description="Helical" evidence="6">
    <location>
        <begin position="715"/>
        <end position="735"/>
    </location>
</feature>
<evidence type="ECO:0000256" key="3">
    <source>
        <dbReference type="ARBA" id="ARBA00022692"/>
    </source>
</evidence>
<comment type="subcellular location">
    <subcellularLocation>
        <location evidence="1">Cell membrane</location>
        <topology evidence="1">Multi-pass membrane protein</topology>
    </subcellularLocation>
</comment>
<feature type="transmembrane region" description="Helical" evidence="6">
    <location>
        <begin position="464"/>
        <end position="491"/>
    </location>
</feature>
<dbReference type="InterPro" id="IPR003838">
    <property type="entry name" value="ABC3_permease_C"/>
</dbReference>
<evidence type="ECO:0000256" key="2">
    <source>
        <dbReference type="ARBA" id="ARBA00022475"/>
    </source>
</evidence>
<keyword evidence="5 6" id="KW-0472">Membrane</keyword>
<feature type="transmembrane region" description="Helical" evidence="6">
    <location>
        <begin position="799"/>
        <end position="827"/>
    </location>
</feature>
<feature type="transmembrane region" description="Helical" evidence="6">
    <location>
        <begin position="253"/>
        <end position="280"/>
    </location>
</feature>
<dbReference type="AlphaFoldDB" id="A0A6G7VLZ7"/>
<feature type="transmembrane region" description="Helical" evidence="6">
    <location>
        <begin position="421"/>
        <end position="443"/>
    </location>
</feature>
<keyword evidence="4 6" id="KW-1133">Transmembrane helix</keyword>
<evidence type="ECO:0000313" key="9">
    <source>
        <dbReference type="EMBL" id="QIK40817.1"/>
    </source>
</evidence>
<accession>A0A6G7VLZ7</accession>